<sequence>MLVDPVLYRRMAKYNSWMTEKVYAAADLMSDEDRKADRGAFFRSVHSTLNHILFADRAWMGRFTGRKYEIKGMGVDLFENFDELKAAHFDMCLQISDFAEWLTIDWLAEDLEWTSGQDGIPRSRPRWMLVTHMFNHQTHHRGQVSTLLTQAGHDIGVTDLPFMPDLV</sequence>
<keyword evidence="5" id="KW-1185">Reference proteome</keyword>
<dbReference type="Proteomes" id="UP000048926">
    <property type="component" value="Unassembled WGS sequence"/>
</dbReference>
<comment type="similarity">
    <text evidence="1">Belongs to the DinB family.</text>
</comment>
<name>A0A0M6Y8Q7_9HYPH</name>
<dbReference type="PANTHER" id="PTHR37302">
    <property type="entry name" value="SLR1116 PROTEIN"/>
    <property type="match status" value="1"/>
</dbReference>
<evidence type="ECO:0000313" key="4">
    <source>
        <dbReference type="EMBL" id="CTQ46068.1"/>
    </source>
</evidence>
<accession>A0A0M6Y8Q7</accession>
<dbReference type="STRING" id="187304.B0E33_14275"/>
<dbReference type="EMBL" id="CXST01000003">
    <property type="protein sequence ID" value="CTQ46068.1"/>
    <property type="molecule type" value="Genomic_DNA"/>
</dbReference>
<dbReference type="AlphaFoldDB" id="A0A0M6Y8Q7"/>
<dbReference type="GO" id="GO:0046872">
    <property type="term" value="F:metal ion binding"/>
    <property type="evidence" value="ECO:0007669"/>
    <property type="project" value="UniProtKB-KW"/>
</dbReference>
<evidence type="ECO:0000256" key="2">
    <source>
        <dbReference type="ARBA" id="ARBA00022723"/>
    </source>
</evidence>
<feature type="binding site" evidence="3">
    <location>
        <position position="136"/>
    </location>
    <ligand>
        <name>a divalent metal cation</name>
        <dbReference type="ChEBI" id="CHEBI:60240"/>
    </ligand>
</feature>
<gene>
    <name evidence="4" type="ORF">LAL4801_04524</name>
</gene>
<dbReference type="InterPro" id="IPR007837">
    <property type="entry name" value="DinB"/>
</dbReference>
<dbReference type="RefSeq" id="WP_055659774.1">
    <property type="nucleotide sequence ID" value="NZ_CP045631.1"/>
</dbReference>
<evidence type="ECO:0000256" key="3">
    <source>
        <dbReference type="PIRSR" id="PIRSR607837-1"/>
    </source>
</evidence>
<evidence type="ECO:0000313" key="5">
    <source>
        <dbReference type="Proteomes" id="UP000048926"/>
    </source>
</evidence>
<proteinExistence type="inferred from homology"/>
<feature type="binding site" evidence="3">
    <location>
        <position position="51"/>
    </location>
    <ligand>
        <name>a divalent metal cation</name>
        <dbReference type="ChEBI" id="CHEBI:60240"/>
    </ligand>
</feature>
<dbReference type="OrthoDB" id="9807509at2"/>
<protein>
    <submittedName>
        <fullName evidence="4">DinB family protein</fullName>
    </submittedName>
</protein>
<dbReference type="PANTHER" id="PTHR37302:SF1">
    <property type="entry name" value="PROTEIN DINB"/>
    <property type="match status" value="1"/>
</dbReference>
<dbReference type="Pfam" id="PF05163">
    <property type="entry name" value="DinB"/>
    <property type="match status" value="1"/>
</dbReference>
<organism evidence="4 5">
    <name type="scientific">Roseibium aggregatum</name>
    <dbReference type="NCBI Taxonomy" id="187304"/>
    <lineage>
        <taxon>Bacteria</taxon>
        <taxon>Pseudomonadati</taxon>
        <taxon>Pseudomonadota</taxon>
        <taxon>Alphaproteobacteria</taxon>
        <taxon>Hyphomicrobiales</taxon>
        <taxon>Stappiaceae</taxon>
        <taxon>Roseibium</taxon>
    </lineage>
</organism>
<feature type="binding site" evidence="3">
    <location>
        <position position="140"/>
    </location>
    <ligand>
        <name>a divalent metal cation</name>
        <dbReference type="ChEBI" id="CHEBI:60240"/>
    </ligand>
</feature>
<dbReference type="SUPFAM" id="SSF109854">
    <property type="entry name" value="DinB/YfiT-like putative metalloenzymes"/>
    <property type="match status" value="1"/>
</dbReference>
<dbReference type="InterPro" id="IPR034660">
    <property type="entry name" value="DinB/YfiT-like"/>
</dbReference>
<evidence type="ECO:0000256" key="1">
    <source>
        <dbReference type="ARBA" id="ARBA00008635"/>
    </source>
</evidence>
<reference evidence="5" key="1">
    <citation type="submission" date="2015-07" db="EMBL/GenBank/DDBJ databases">
        <authorList>
            <person name="Rodrigo-Torres Lidia"/>
            <person name="Arahal R.David."/>
        </authorList>
    </citation>
    <scope>NUCLEOTIDE SEQUENCE [LARGE SCALE GENOMIC DNA]</scope>
    <source>
        <strain evidence="5">CECT 4801</strain>
    </source>
</reference>
<dbReference type="Gene3D" id="1.20.120.450">
    <property type="entry name" value="dinb family like domain"/>
    <property type="match status" value="1"/>
</dbReference>
<keyword evidence="2 3" id="KW-0479">Metal-binding</keyword>